<accession>A0A444JI58</accession>
<evidence type="ECO:0000313" key="1">
    <source>
        <dbReference type="EMBL" id="RWX52755.1"/>
    </source>
</evidence>
<proteinExistence type="predicted"/>
<reference evidence="1 2" key="1">
    <citation type="submission" date="2018-11" db="EMBL/GenBank/DDBJ databases">
        <title>Photobacterium sp. BEI247 sp. nov., a marine bacterium isolated from Yongle Blue Hole in the South China Sea.</title>
        <authorList>
            <person name="Wang X."/>
        </authorList>
    </citation>
    <scope>NUCLEOTIDE SEQUENCE [LARGE SCALE GENOMIC DNA]</scope>
    <source>
        <strain evidence="2">BEI247</strain>
    </source>
</reference>
<name>A0A444JI58_9GAMM</name>
<dbReference type="EMBL" id="RJLM01000035">
    <property type="protein sequence ID" value="RWX52755.1"/>
    <property type="molecule type" value="Genomic_DNA"/>
</dbReference>
<dbReference type="Proteomes" id="UP000287563">
    <property type="component" value="Unassembled WGS sequence"/>
</dbReference>
<evidence type="ECO:0000313" key="2">
    <source>
        <dbReference type="Proteomes" id="UP000287563"/>
    </source>
</evidence>
<comment type="caution">
    <text evidence="1">The sequence shown here is derived from an EMBL/GenBank/DDBJ whole genome shotgun (WGS) entry which is preliminary data.</text>
</comment>
<dbReference type="AlphaFoldDB" id="A0A444JI58"/>
<protein>
    <submittedName>
        <fullName evidence="1">Uncharacterized protein</fullName>
    </submittedName>
</protein>
<gene>
    <name evidence="1" type="ORF">EDI28_25600</name>
</gene>
<keyword evidence="2" id="KW-1185">Reference proteome</keyword>
<sequence length="62" mass="6830">MTIGLVQQPSQSVLGCLQVGLAQVVESESELSEYEFVVCMSQIHNAWKDFRPSMIVLMDGVA</sequence>
<organism evidence="1 2">
    <name type="scientific">Photobacterium chitinilyticum</name>
    <dbReference type="NCBI Taxonomy" id="2485123"/>
    <lineage>
        <taxon>Bacteria</taxon>
        <taxon>Pseudomonadati</taxon>
        <taxon>Pseudomonadota</taxon>
        <taxon>Gammaproteobacteria</taxon>
        <taxon>Vibrionales</taxon>
        <taxon>Vibrionaceae</taxon>
        <taxon>Photobacterium</taxon>
    </lineage>
</organism>